<dbReference type="EnsemblBacteria" id="CAD79230">
    <property type="protein sequence ID" value="CAD79230"/>
    <property type="gene ID" value="RB11637"/>
</dbReference>
<accession>Q7UE22</accession>
<evidence type="ECO:0000313" key="2">
    <source>
        <dbReference type="EMBL" id="CAD79230.1"/>
    </source>
</evidence>
<dbReference type="eggNOG" id="ENOG5030UAA">
    <property type="taxonomic scope" value="Bacteria"/>
</dbReference>
<organism evidence="2 3">
    <name type="scientific">Rhodopirellula baltica (strain DSM 10527 / NCIMB 13988 / SH1)</name>
    <dbReference type="NCBI Taxonomy" id="243090"/>
    <lineage>
        <taxon>Bacteria</taxon>
        <taxon>Pseudomonadati</taxon>
        <taxon>Planctomycetota</taxon>
        <taxon>Planctomycetia</taxon>
        <taxon>Pirellulales</taxon>
        <taxon>Pirellulaceae</taxon>
        <taxon>Rhodopirellula</taxon>
    </lineage>
</organism>
<proteinExistence type="predicted"/>
<sequence>MILPSANQFVSAENLLSVSRTSSRPKTLVLPESLRPEAYLPPSLQHRQDDARYFIHLILSKLAVGDVDSNGWVLLCGEYLKRVMCCHDYAAVIRSLINAGVVRRQAYRNGVRCFGYKLHESFLYDRHTRVAVKDARLIRALERGREEHRQQQDARRRPVHDHLETLQYSLKIDWEYAQAILKTLPDINRFDSQGILVRDLHERRFRFSIGNYGRVSNSITNLSRHLRSALRHRGQELRQVDIKNAQPALLGQEVHRREQEHIAPGQQGTGRQHNQPKEQSNYDSQNSGSSALFPAKQSIKLDVPRYIELAQQGKLYEFLQTQLPHMNRERIKRRFLSDVLAKRQTASGHEYPSEVEDCFKRAFPTVYSHIRDINDHGRQHANLIRILQRAESDLVIGQVSELLRVDHPRTFFITLHDAIYTTDSNLTLIEDSFQAVFDQNGYSMSLKVG</sequence>
<evidence type="ECO:0000256" key="1">
    <source>
        <dbReference type="SAM" id="MobiDB-lite"/>
    </source>
</evidence>
<gene>
    <name evidence="2" type="ordered locus">RB11637</name>
</gene>
<dbReference type="Proteomes" id="UP000001025">
    <property type="component" value="Chromosome"/>
</dbReference>
<keyword evidence="3" id="KW-1185">Reference proteome</keyword>
<name>Q7UE22_RHOBA</name>
<dbReference type="EMBL" id="BX294153">
    <property type="protein sequence ID" value="CAD79230.1"/>
    <property type="molecule type" value="Genomic_DNA"/>
</dbReference>
<evidence type="ECO:0000313" key="3">
    <source>
        <dbReference type="Proteomes" id="UP000001025"/>
    </source>
</evidence>
<dbReference type="KEGG" id="rba:RB11637"/>
<dbReference type="AlphaFoldDB" id="Q7UE22"/>
<feature type="compositionally biased region" description="Polar residues" evidence="1">
    <location>
        <begin position="269"/>
        <end position="289"/>
    </location>
</feature>
<dbReference type="InParanoid" id="Q7UE22"/>
<dbReference type="OrthoDB" id="259501at2"/>
<dbReference type="PATRIC" id="fig|243090.15.peg.5635"/>
<protein>
    <submittedName>
        <fullName evidence="2">Uncharacterized protein</fullName>
    </submittedName>
</protein>
<reference evidence="2 3" key="1">
    <citation type="journal article" date="2003" name="Proc. Natl. Acad. Sci. U.S.A.">
        <title>Complete genome sequence of the marine planctomycete Pirellula sp. strain 1.</title>
        <authorList>
            <person name="Gloeckner F.O."/>
            <person name="Kube M."/>
            <person name="Bauer M."/>
            <person name="Teeling H."/>
            <person name="Lombardot T."/>
            <person name="Ludwig W."/>
            <person name="Gade D."/>
            <person name="Beck A."/>
            <person name="Borzym K."/>
            <person name="Heitmann K."/>
            <person name="Rabus R."/>
            <person name="Schlesner H."/>
            <person name="Amann R."/>
            <person name="Reinhardt R."/>
        </authorList>
    </citation>
    <scope>NUCLEOTIDE SEQUENCE [LARGE SCALE GENOMIC DNA]</scope>
    <source>
        <strain evidence="3">DSM 10527 / NCIMB 13988 / SH1</strain>
    </source>
</reference>
<dbReference type="HOGENOM" id="CLU_609532_0_0_0"/>
<feature type="region of interest" description="Disordered" evidence="1">
    <location>
        <begin position="263"/>
        <end position="289"/>
    </location>
</feature>